<reference evidence="2 3" key="1">
    <citation type="journal article" date="2013" name="BMC Genomics">
        <title>Genomics-driven discovery of the pneumocandin biosynthetic gene cluster in the fungus Glarea lozoyensis.</title>
        <authorList>
            <person name="Chen L."/>
            <person name="Yue Q."/>
            <person name="Zhang X."/>
            <person name="Xiang M."/>
            <person name="Wang C."/>
            <person name="Li S."/>
            <person name="Che Y."/>
            <person name="Ortiz-Lopez F.J."/>
            <person name="Bills G.F."/>
            <person name="Liu X."/>
            <person name="An Z."/>
        </authorList>
    </citation>
    <scope>NUCLEOTIDE SEQUENCE [LARGE SCALE GENOMIC DNA]</scope>
    <source>
        <strain evidence="3">ATCC 20868 / MF5171</strain>
    </source>
</reference>
<evidence type="ECO:0000256" key="1">
    <source>
        <dbReference type="SAM" id="SignalP"/>
    </source>
</evidence>
<sequence length="345" mass="37574">MRLHCWILLAASTSLLGNADAADYLPRALSWGMALTSRLLARGGMHAESGIVFASATGQSIFNIAKECKTADGRLVDGWECANSIVQSSCAVALAACGFRRGEVATKRSISYLDVILSKFPNNVKITDLTINGESVPSNTSQAMIERRGTDATAEPIAVAYAGTLPFTFILHSTITSNDTDPDLDDLASESDSLIRREAKDSLVGSDIPIFIATDGTNWSIHHIAAIDNETATLGDDLVERGGISGYNHIGVGGLKVGCNSDPVAYWDDVINWLEVGREYKPLYYLVYYTKLSLFVGHSFTQWVYPYGGDKGYNGQFMMEGETVPFNGAWEDNWNWCFGIYPTNC</sequence>
<dbReference type="KEGG" id="glz:GLAREA_02207"/>
<dbReference type="RefSeq" id="XP_008087614.1">
    <property type="nucleotide sequence ID" value="XM_008089423.1"/>
</dbReference>
<gene>
    <name evidence="2" type="ORF">GLAREA_02207</name>
</gene>
<dbReference type="GeneID" id="19461265"/>
<proteinExistence type="predicted"/>
<keyword evidence="1" id="KW-0732">Signal</keyword>
<organism evidence="2 3">
    <name type="scientific">Glarea lozoyensis (strain ATCC 20868 / MF5171)</name>
    <dbReference type="NCBI Taxonomy" id="1116229"/>
    <lineage>
        <taxon>Eukaryota</taxon>
        <taxon>Fungi</taxon>
        <taxon>Dikarya</taxon>
        <taxon>Ascomycota</taxon>
        <taxon>Pezizomycotina</taxon>
        <taxon>Leotiomycetes</taxon>
        <taxon>Helotiales</taxon>
        <taxon>Helotiaceae</taxon>
        <taxon>Glarea</taxon>
    </lineage>
</organism>
<keyword evidence="3" id="KW-1185">Reference proteome</keyword>
<evidence type="ECO:0000313" key="2">
    <source>
        <dbReference type="EMBL" id="EPE26295.1"/>
    </source>
</evidence>
<protein>
    <submittedName>
        <fullName evidence="2">Uncharacterized protein</fullName>
    </submittedName>
</protein>
<dbReference type="OrthoDB" id="3466215at2759"/>
<dbReference type="Proteomes" id="UP000016922">
    <property type="component" value="Unassembled WGS sequence"/>
</dbReference>
<dbReference type="EMBL" id="KE145371">
    <property type="protein sequence ID" value="EPE26295.1"/>
    <property type="molecule type" value="Genomic_DNA"/>
</dbReference>
<dbReference type="AlphaFoldDB" id="S3CKP0"/>
<feature type="chain" id="PRO_5004507347" evidence="1">
    <location>
        <begin position="22"/>
        <end position="345"/>
    </location>
</feature>
<dbReference type="HOGENOM" id="CLU_799446_0_0_1"/>
<accession>S3CKP0</accession>
<feature type="signal peptide" evidence="1">
    <location>
        <begin position="1"/>
        <end position="21"/>
    </location>
</feature>
<name>S3CKP0_GLAL2</name>
<evidence type="ECO:0000313" key="3">
    <source>
        <dbReference type="Proteomes" id="UP000016922"/>
    </source>
</evidence>